<dbReference type="InterPro" id="IPR043129">
    <property type="entry name" value="ATPase_NBD"/>
</dbReference>
<keyword evidence="3" id="KW-0859">Xylose metabolism</keyword>
<dbReference type="InterPro" id="IPR036388">
    <property type="entry name" value="WH-like_DNA-bd_sf"/>
</dbReference>
<protein>
    <submittedName>
        <fullName evidence="5">ROK family protein</fullName>
    </submittedName>
</protein>
<reference evidence="4 6" key="2">
    <citation type="journal article" date="2020" name="Int. J. Syst. Evol. Microbiol.">
        <title>Vagococcus xieshaowenii sp. nov., isolated from snow finch (Montifringilla taczanowskii) cloacal content.</title>
        <authorList>
            <person name="Ge Y."/>
            <person name="Yang J."/>
            <person name="Lai X.H."/>
            <person name="Zhang G."/>
            <person name="Jin D."/>
            <person name="Lu S."/>
            <person name="Wang B."/>
            <person name="Huang Y."/>
            <person name="Huang Y."/>
            <person name="Ren Z."/>
            <person name="Zhang X."/>
            <person name="Xu J."/>
        </authorList>
    </citation>
    <scope>NUCLEOTIDE SEQUENCE [LARGE SCALE GENOMIC DNA]</scope>
    <source>
        <strain evidence="4">Personal::cf-49</strain>
        <strain evidence="6">personal::cf-49</strain>
    </source>
</reference>
<dbReference type="Proteomes" id="UP000297725">
    <property type="component" value="Unassembled WGS sequence"/>
</dbReference>
<dbReference type="InterPro" id="IPR000600">
    <property type="entry name" value="ROK"/>
</dbReference>
<dbReference type="Proteomes" id="UP000296883">
    <property type="component" value="Chromosome"/>
</dbReference>
<dbReference type="GO" id="GO:0042732">
    <property type="term" value="P:D-xylose metabolic process"/>
    <property type="evidence" value="ECO:0007669"/>
    <property type="project" value="UniProtKB-KW"/>
</dbReference>
<evidence type="ECO:0000313" key="6">
    <source>
        <dbReference type="Proteomes" id="UP000296883"/>
    </source>
</evidence>
<dbReference type="SUPFAM" id="SSF46785">
    <property type="entry name" value="Winged helix' DNA-binding domain"/>
    <property type="match status" value="1"/>
</dbReference>
<comment type="similarity">
    <text evidence="2">Belongs to the ROK (NagC/XylR) family.</text>
</comment>
<comment type="function">
    <text evidence="1">Transcriptional repressor of xylose-utilizing enzymes.</text>
</comment>
<reference evidence="5 7" key="1">
    <citation type="submission" date="2019-03" db="EMBL/GenBank/DDBJ databases">
        <title>Vagococcus sp. was isolated fron gut of Carduelis flavirostris.</title>
        <authorList>
            <person name="Ge Y."/>
        </authorList>
    </citation>
    <scope>NUCLEOTIDE SEQUENCE [LARGE SCALE GENOMIC DNA]</scope>
    <source>
        <strain evidence="5 7">CF-210</strain>
    </source>
</reference>
<dbReference type="PANTHER" id="PTHR18964">
    <property type="entry name" value="ROK (REPRESSOR, ORF, KINASE) FAMILY"/>
    <property type="match status" value="1"/>
</dbReference>
<evidence type="ECO:0000256" key="3">
    <source>
        <dbReference type="ARBA" id="ARBA00022629"/>
    </source>
</evidence>
<evidence type="ECO:0000256" key="2">
    <source>
        <dbReference type="ARBA" id="ARBA00006479"/>
    </source>
</evidence>
<dbReference type="InterPro" id="IPR036390">
    <property type="entry name" value="WH_DNA-bd_sf"/>
</dbReference>
<dbReference type="Gene3D" id="3.30.420.40">
    <property type="match status" value="2"/>
</dbReference>
<dbReference type="EMBL" id="SRHU01000011">
    <property type="protein sequence ID" value="TFZ42457.1"/>
    <property type="molecule type" value="Genomic_DNA"/>
</dbReference>
<gene>
    <name evidence="5" type="ORF">E4031_03305</name>
    <name evidence="4" type="ORF">E4Z98_08415</name>
</gene>
<dbReference type="RefSeq" id="WP_135253968.1">
    <property type="nucleotide sequence ID" value="NZ_CP038865.1"/>
</dbReference>
<dbReference type="SUPFAM" id="SSF53067">
    <property type="entry name" value="Actin-like ATPase domain"/>
    <property type="match status" value="1"/>
</dbReference>
<sequence>MKLTKIQRERRKKIITTIYTHGEISRIDISKITGITPAIVTDITRELINEHLVEETGEEENNIKAGRKKILLKISRQHSFYIGIELSEKFFSFVVCDNKGEVFEKDVILASDSSEGLSVGVFYDSCEHFIKKNQHYNSKAIGIAIPGHFSEVKQSIKTNNPYWKNFIFDQLPNFFDGPIYFHNNVECMALSERLFNPTLSNQNYSILHVGRGMFCSTIYEGKLYGLTNVLVGEIGHMVVHPNGELCECGKRGCLQTYASEAWIIKKSQLLYDNSETTYLRQLCLSPKSLTIETILTAYKLGDEGVINILHNAVRYLAITLNNLRMMIDSDLIIIHGELFNEGQLFNLLEKHINEEISLFNTASQQPIINKEYKQINGAIAATGLCIERTLLN</sequence>
<organism evidence="5 7">
    <name type="scientific">Vagococcus xieshaowenii</name>
    <dbReference type="NCBI Taxonomy" id="2562451"/>
    <lineage>
        <taxon>Bacteria</taxon>
        <taxon>Bacillati</taxon>
        <taxon>Bacillota</taxon>
        <taxon>Bacilli</taxon>
        <taxon>Lactobacillales</taxon>
        <taxon>Enterococcaceae</taxon>
        <taxon>Vagococcus</taxon>
    </lineage>
</organism>
<evidence type="ECO:0000313" key="5">
    <source>
        <dbReference type="EMBL" id="TFZ42457.1"/>
    </source>
</evidence>
<name>A0AAJ5JML0_9ENTE</name>
<evidence type="ECO:0000313" key="7">
    <source>
        <dbReference type="Proteomes" id="UP000297725"/>
    </source>
</evidence>
<evidence type="ECO:0000256" key="1">
    <source>
        <dbReference type="ARBA" id="ARBA00002486"/>
    </source>
</evidence>
<dbReference type="AlphaFoldDB" id="A0AAJ5JML0"/>
<evidence type="ECO:0000313" key="4">
    <source>
        <dbReference type="EMBL" id="QCA29339.1"/>
    </source>
</evidence>
<accession>A0AAJ5JML0</accession>
<dbReference type="Pfam" id="PF00480">
    <property type="entry name" value="ROK"/>
    <property type="match status" value="1"/>
</dbReference>
<keyword evidence="3" id="KW-0119">Carbohydrate metabolism</keyword>
<dbReference type="Gene3D" id="1.10.10.10">
    <property type="entry name" value="Winged helix-like DNA-binding domain superfamily/Winged helix DNA-binding domain"/>
    <property type="match status" value="1"/>
</dbReference>
<dbReference type="EMBL" id="CP038865">
    <property type="protein sequence ID" value="QCA29339.1"/>
    <property type="molecule type" value="Genomic_DNA"/>
</dbReference>
<keyword evidence="6" id="KW-1185">Reference proteome</keyword>
<proteinExistence type="inferred from homology"/>
<dbReference type="PANTHER" id="PTHR18964:SF149">
    <property type="entry name" value="BIFUNCTIONAL UDP-N-ACETYLGLUCOSAMINE 2-EPIMERASE_N-ACETYLMANNOSAMINE KINASE"/>
    <property type="match status" value="1"/>
</dbReference>